<proteinExistence type="predicted"/>
<dbReference type="AlphaFoldDB" id="Q4J7N4"/>
<dbReference type="Proteomes" id="UP000001018">
    <property type="component" value="Chromosome"/>
</dbReference>
<accession>Q4J7N4</accession>
<dbReference type="KEGG" id="sai:Saci_1894"/>
<organism evidence="1 2">
    <name type="scientific">Sulfolobus acidocaldarius (strain ATCC 33909 / DSM 639 / JCM 8929 / NBRC 15157 / NCIMB 11770)</name>
    <dbReference type="NCBI Taxonomy" id="330779"/>
    <lineage>
        <taxon>Archaea</taxon>
        <taxon>Thermoproteota</taxon>
        <taxon>Thermoprotei</taxon>
        <taxon>Sulfolobales</taxon>
        <taxon>Sulfolobaceae</taxon>
        <taxon>Sulfolobus</taxon>
    </lineage>
</organism>
<evidence type="ECO:0000313" key="2">
    <source>
        <dbReference type="Proteomes" id="UP000001018"/>
    </source>
</evidence>
<name>Q4J7N4_SULAC</name>
<gene>
    <name evidence="1" type="ordered locus">Saci_1894</name>
</gene>
<dbReference type="HOGENOM" id="CLU_2152726_0_0_2"/>
<protein>
    <submittedName>
        <fullName evidence="1">Uncharacterized protein</fullName>
    </submittedName>
</protein>
<dbReference type="EMBL" id="CP000077">
    <property type="protein sequence ID" value="AAY81197.1"/>
    <property type="molecule type" value="Genomic_DNA"/>
</dbReference>
<reference evidence="1 2" key="1">
    <citation type="journal article" date="2005" name="J. Bacteriol.">
        <title>The genome of Sulfolobus acidocaldarius, a model organism of the Crenarchaeota.</title>
        <authorList>
            <person name="Chen L."/>
            <person name="Brugger K."/>
            <person name="Skovgaard M."/>
            <person name="Redder P."/>
            <person name="She Q."/>
            <person name="Torarinsson E."/>
            <person name="Greve B."/>
            <person name="Awayez M."/>
            <person name="Zibat A."/>
            <person name="Klenk H.-P."/>
            <person name="Garrett R.A."/>
        </authorList>
    </citation>
    <scope>NUCLEOTIDE SEQUENCE [LARGE SCALE GENOMIC DNA]</scope>
    <source>
        <strain evidence="2">ATCC 33909 / DSM 639 / JCM 8929 / NBRC 15157 / NCIMB 11770</strain>
    </source>
</reference>
<sequence length="111" mass="11772">MIPLTIVGLGAGSLSFNPKRLPLNKECVENSIISGGRCISKVPYPAVPLPPIQTSPLSALVFSILNISLTWLRIELSSTATKPKNLTPGGIISSVKIFPFSAVPVNLFMAI</sequence>
<evidence type="ECO:0000313" key="1">
    <source>
        <dbReference type="EMBL" id="AAY81197.1"/>
    </source>
</evidence>
<keyword evidence="2" id="KW-1185">Reference proteome</keyword>